<name>A0A4U1EEE6_MONMO</name>
<dbReference type="Proteomes" id="UP000308365">
    <property type="component" value="Unassembled WGS sequence"/>
</dbReference>
<accession>A0A4U1EEE6</accession>
<gene>
    <name evidence="1" type="ORF">EI555_021373</name>
</gene>
<evidence type="ECO:0000313" key="1">
    <source>
        <dbReference type="EMBL" id="TKC34521.1"/>
    </source>
</evidence>
<protein>
    <submittedName>
        <fullName evidence="1">Uncharacterized protein</fullName>
    </submittedName>
</protein>
<feature type="non-terminal residue" evidence="1">
    <location>
        <position position="132"/>
    </location>
</feature>
<organism evidence="1 2">
    <name type="scientific">Monodon monoceros</name>
    <name type="common">Narwhal</name>
    <name type="synonym">Ceratodon monodon</name>
    <dbReference type="NCBI Taxonomy" id="40151"/>
    <lineage>
        <taxon>Eukaryota</taxon>
        <taxon>Metazoa</taxon>
        <taxon>Chordata</taxon>
        <taxon>Craniata</taxon>
        <taxon>Vertebrata</taxon>
        <taxon>Euteleostomi</taxon>
        <taxon>Mammalia</taxon>
        <taxon>Eutheria</taxon>
        <taxon>Laurasiatheria</taxon>
        <taxon>Artiodactyla</taxon>
        <taxon>Whippomorpha</taxon>
        <taxon>Cetacea</taxon>
        <taxon>Odontoceti</taxon>
        <taxon>Monodontidae</taxon>
        <taxon>Monodon</taxon>
    </lineage>
</organism>
<reference evidence="2" key="1">
    <citation type="journal article" date="2019" name="IScience">
        <title>Narwhal Genome Reveals Long-Term Low Genetic Diversity despite Current Large Abundance Size.</title>
        <authorList>
            <person name="Westbury M.V."/>
            <person name="Petersen B."/>
            <person name="Garde E."/>
            <person name="Heide-Jorgensen M.P."/>
            <person name="Lorenzen E.D."/>
        </authorList>
    </citation>
    <scope>NUCLEOTIDE SEQUENCE [LARGE SCALE GENOMIC DNA]</scope>
</reference>
<dbReference type="AlphaFoldDB" id="A0A4U1EEE6"/>
<proteinExistence type="predicted"/>
<evidence type="ECO:0000313" key="2">
    <source>
        <dbReference type="Proteomes" id="UP000308365"/>
    </source>
</evidence>
<comment type="caution">
    <text evidence="1">The sequence shown here is derived from an EMBL/GenBank/DDBJ whole genome shotgun (WGS) entry which is preliminary data.</text>
</comment>
<dbReference type="EMBL" id="RWIC01001839">
    <property type="protein sequence ID" value="TKC34521.1"/>
    <property type="molecule type" value="Genomic_DNA"/>
</dbReference>
<sequence>MYNHFDKGLQPKQSMLESLLEIKKQRSMLEADVHKLEKMGQVKIQCADLHPDYYGTMGSLRAINISGGVGFSGDTGISGVSGISGNTGTSEAMGFYEDISVSGAMSFSGTTGISEDTGLSKAITKEAGFSKQ</sequence>